<feature type="transmembrane region" description="Helical" evidence="2">
    <location>
        <begin position="60"/>
        <end position="82"/>
    </location>
</feature>
<keyword evidence="2" id="KW-1133">Transmembrane helix</keyword>
<comment type="caution">
    <text evidence="3">The sequence shown here is derived from an EMBL/GenBank/DDBJ whole genome shotgun (WGS) entry which is preliminary data.</text>
</comment>
<feature type="region of interest" description="Disordered" evidence="1">
    <location>
        <begin position="215"/>
        <end position="236"/>
    </location>
</feature>
<evidence type="ECO:0000313" key="3">
    <source>
        <dbReference type="EMBL" id="TRY62175.1"/>
    </source>
</evidence>
<feature type="compositionally biased region" description="Basic residues" evidence="1">
    <location>
        <begin position="225"/>
        <end position="236"/>
    </location>
</feature>
<evidence type="ECO:0000256" key="1">
    <source>
        <dbReference type="SAM" id="MobiDB-lite"/>
    </source>
</evidence>
<dbReference type="Pfam" id="PF15860">
    <property type="entry name" value="DUF4728"/>
    <property type="match status" value="1"/>
</dbReference>
<reference evidence="3 4" key="1">
    <citation type="journal article" date="2018" name="Nat. Ecol. Evol.">
        <title>Genomic signatures of mitonuclear coevolution across populations of Tigriopus californicus.</title>
        <authorList>
            <person name="Barreto F.S."/>
            <person name="Watson E.T."/>
            <person name="Lima T.G."/>
            <person name="Willett C.S."/>
            <person name="Edmands S."/>
            <person name="Li W."/>
            <person name="Burton R.S."/>
        </authorList>
    </citation>
    <scope>NUCLEOTIDE SEQUENCE [LARGE SCALE GENOMIC DNA]</scope>
    <source>
        <strain evidence="3 4">San Diego</strain>
    </source>
</reference>
<keyword evidence="2" id="KW-0472">Membrane</keyword>
<gene>
    <name evidence="3" type="ORF">TCAL_16242</name>
</gene>
<dbReference type="InterPro" id="IPR031720">
    <property type="entry name" value="DUF4728"/>
</dbReference>
<proteinExistence type="predicted"/>
<dbReference type="OMA" id="NHHESGF"/>
<feature type="transmembrane region" description="Helical" evidence="2">
    <location>
        <begin position="127"/>
        <end position="147"/>
    </location>
</feature>
<dbReference type="PANTHER" id="PTHR36694">
    <property type="entry name" value="PASIFLORA 1, ISOFORM A-RELATED"/>
    <property type="match status" value="1"/>
</dbReference>
<name>A0A553N9V5_TIGCA</name>
<sequence>MIHFSRSCCCYSPRDGAIIIGITFMICSTVALLLEIGLIVEWSDIKDNMNEHLRHFTYPLILVSFVLSFTSLIFSILLLSGVKRGKSAFLIPWLIWSVLYLFIGLASSTYEIWTGGGSLTIKIILPITYALVHGFWGYSILCVYSYYGELRQGEKDKEHDDKEAEYCSDRNNHHESGFEPEPSEKDIIYLDDLFHPKIHPHDVWRVDNEGYDNPYGYTANQRTSTRGKRKKKTFTM</sequence>
<accession>A0A553N9V5</accession>
<dbReference type="Proteomes" id="UP000318571">
    <property type="component" value="Chromosome 8"/>
</dbReference>
<keyword evidence="2" id="KW-0812">Transmembrane</keyword>
<evidence type="ECO:0000256" key="2">
    <source>
        <dbReference type="SAM" id="Phobius"/>
    </source>
</evidence>
<keyword evidence="4" id="KW-1185">Reference proteome</keyword>
<evidence type="ECO:0000313" key="4">
    <source>
        <dbReference type="Proteomes" id="UP000318571"/>
    </source>
</evidence>
<dbReference type="PANTHER" id="PTHR36694:SF11">
    <property type="entry name" value="LP21121P-RELATED"/>
    <property type="match status" value="1"/>
</dbReference>
<organism evidence="3 4">
    <name type="scientific">Tigriopus californicus</name>
    <name type="common">Marine copepod</name>
    <dbReference type="NCBI Taxonomy" id="6832"/>
    <lineage>
        <taxon>Eukaryota</taxon>
        <taxon>Metazoa</taxon>
        <taxon>Ecdysozoa</taxon>
        <taxon>Arthropoda</taxon>
        <taxon>Crustacea</taxon>
        <taxon>Multicrustacea</taxon>
        <taxon>Hexanauplia</taxon>
        <taxon>Copepoda</taxon>
        <taxon>Harpacticoida</taxon>
        <taxon>Harpacticidae</taxon>
        <taxon>Tigriopus</taxon>
    </lineage>
</organism>
<feature type="transmembrane region" description="Helical" evidence="2">
    <location>
        <begin position="89"/>
        <end position="107"/>
    </location>
</feature>
<feature type="transmembrane region" description="Helical" evidence="2">
    <location>
        <begin position="16"/>
        <end position="40"/>
    </location>
</feature>
<protein>
    <submittedName>
        <fullName evidence="3">Uncharacterized protein</fullName>
    </submittedName>
</protein>
<dbReference type="EMBL" id="VCGU01000459">
    <property type="protein sequence ID" value="TRY62175.1"/>
    <property type="molecule type" value="Genomic_DNA"/>
</dbReference>
<dbReference type="AlphaFoldDB" id="A0A553N9V5"/>